<proteinExistence type="predicted"/>
<feature type="transmembrane region" description="Helical" evidence="1">
    <location>
        <begin position="15"/>
        <end position="37"/>
    </location>
</feature>
<evidence type="ECO:0000256" key="1">
    <source>
        <dbReference type="SAM" id="Phobius"/>
    </source>
</evidence>
<feature type="transmembrane region" description="Helical" evidence="1">
    <location>
        <begin position="211"/>
        <end position="233"/>
    </location>
</feature>
<dbReference type="AlphaFoldDB" id="A0A1H2QIE3"/>
<keyword evidence="1" id="KW-0472">Membrane</keyword>
<dbReference type="STRING" id="1073328.SAMN05216294_1593"/>
<name>A0A1H2QIE3_9FLAO</name>
<sequence length="239" mass="28988">MSDCSDNYDYCMEEFYGFLIDNYTIPLYFITWIVVIFRYRIYVDTPLKFFPIFIIYTFLTEVLGYLIWRFDEFQFLADDAYSNYNVIVYNFYAFISFQFFYYVYWNVLKREKHKKWVMYGVYTSILAFLVSLFFQNPFHISLYYADIISSLILLICIGLYIHEKRTDKEMYPTKHNLMFWTTLGLAIFYCFFPIIYYLGHELPTVASNYGVFNILMIVVLFMYACFIAGAIFGRRKTFR</sequence>
<dbReference type="EMBL" id="FNMY01000001">
    <property type="protein sequence ID" value="SDW06987.1"/>
    <property type="molecule type" value="Genomic_DNA"/>
</dbReference>
<feature type="transmembrane region" description="Helical" evidence="1">
    <location>
        <begin position="87"/>
        <end position="104"/>
    </location>
</feature>
<dbReference type="Proteomes" id="UP000199592">
    <property type="component" value="Unassembled WGS sequence"/>
</dbReference>
<evidence type="ECO:0000313" key="2">
    <source>
        <dbReference type="EMBL" id="SDW06987.1"/>
    </source>
</evidence>
<feature type="transmembrane region" description="Helical" evidence="1">
    <location>
        <begin position="116"/>
        <end position="134"/>
    </location>
</feature>
<feature type="transmembrane region" description="Helical" evidence="1">
    <location>
        <begin position="49"/>
        <end position="67"/>
    </location>
</feature>
<reference evidence="3" key="1">
    <citation type="submission" date="2016-10" db="EMBL/GenBank/DDBJ databases">
        <authorList>
            <person name="Varghese N."/>
            <person name="Submissions S."/>
        </authorList>
    </citation>
    <scope>NUCLEOTIDE SEQUENCE [LARGE SCALE GENOMIC DNA]</scope>
    <source>
        <strain evidence="3">DSM 25030</strain>
    </source>
</reference>
<accession>A0A1H2QIE3</accession>
<feature type="transmembrane region" description="Helical" evidence="1">
    <location>
        <begin position="177"/>
        <end position="199"/>
    </location>
</feature>
<feature type="transmembrane region" description="Helical" evidence="1">
    <location>
        <begin position="140"/>
        <end position="161"/>
    </location>
</feature>
<protein>
    <submittedName>
        <fullName evidence="2">Uncharacterized protein</fullName>
    </submittedName>
</protein>
<evidence type="ECO:0000313" key="3">
    <source>
        <dbReference type="Proteomes" id="UP000199592"/>
    </source>
</evidence>
<keyword evidence="1" id="KW-1133">Transmembrane helix</keyword>
<keyword evidence="1" id="KW-0812">Transmembrane</keyword>
<keyword evidence="3" id="KW-1185">Reference proteome</keyword>
<gene>
    <name evidence="2" type="ORF">SAMN04487892_0244</name>
</gene>
<organism evidence="2 3">
    <name type="scientific">Flagellimonas zhangzhouensis</name>
    <dbReference type="NCBI Taxonomy" id="1073328"/>
    <lineage>
        <taxon>Bacteria</taxon>
        <taxon>Pseudomonadati</taxon>
        <taxon>Bacteroidota</taxon>
        <taxon>Flavobacteriia</taxon>
        <taxon>Flavobacteriales</taxon>
        <taxon>Flavobacteriaceae</taxon>
        <taxon>Flagellimonas</taxon>
    </lineage>
</organism>